<dbReference type="EMBL" id="AGWX01000001">
    <property type="protein sequence ID" value="EKS41478.1"/>
    <property type="molecule type" value="Genomic_DNA"/>
</dbReference>
<evidence type="ECO:0000313" key="2">
    <source>
        <dbReference type="EMBL" id="EKS41478.1"/>
    </source>
</evidence>
<dbReference type="AlphaFoldDB" id="K8PSY0"/>
<comment type="caution">
    <text evidence="2">The sequence shown here is derived from an EMBL/GenBank/DDBJ whole genome shotgun (WGS) entry which is preliminary data.</text>
</comment>
<dbReference type="HOGENOM" id="CLU_2393301_0_0_5"/>
<evidence type="ECO:0000313" key="3">
    <source>
        <dbReference type="Proteomes" id="UP000001096"/>
    </source>
</evidence>
<proteinExistence type="predicted"/>
<protein>
    <submittedName>
        <fullName evidence="2">Uncharacterized protein</fullName>
    </submittedName>
</protein>
<dbReference type="PATRIC" id="fig|883078.3.peg.594"/>
<dbReference type="Proteomes" id="UP000001096">
    <property type="component" value="Unassembled WGS sequence"/>
</dbReference>
<gene>
    <name evidence="2" type="ORF">HMPREF9695_00570</name>
</gene>
<evidence type="ECO:0000256" key="1">
    <source>
        <dbReference type="SAM" id="MobiDB-lite"/>
    </source>
</evidence>
<organism evidence="2 3">
    <name type="scientific">Afipia broomeae ATCC 49717</name>
    <dbReference type="NCBI Taxonomy" id="883078"/>
    <lineage>
        <taxon>Bacteria</taxon>
        <taxon>Pseudomonadati</taxon>
        <taxon>Pseudomonadota</taxon>
        <taxon>Alphaproteobacteria</taxon>
        <taxon>Hyphomicrobiales</taxon>
        <taxon>Nitrobacteraceae</taxon>
        <taxon>Afipia</taxon>
    </lineage>
</organism>
<keyword evidence="3" id="KW-1185">Reference proteome</keyword>
<reference evidence="2 3" key="1">
    <citation type="submission" date="2012-04" db="EMBL/GenBank/DDBJ databases">
        <title>The Genome Sequence of Afipia broomeae ATCC 49717.</title>
        <authorList>
            <consortium name="The Broad Institute Genome Sequencing Platform"/>
            <person name="Earl A."/>
            <person name="Ward D."/>
            <person name="Feldgarden M."/>
            <person name="Gevers D."/>
            <person name="Huys G."/>
            <person name="Walker B."/>
            <person name="Young S.K."/>
            <person name="Zeng Q."/>
            <person name="Gargeya S."/>
            <person name="Fitzgerald M."/>
            <person name="Haas B."/>
            <person name="Abouelleil A."/>
            <person name="Alvarado L."/>
            <person name="Arachchi H.M."/>
            <person name="Berlin A."/>
            <person name="Chapman S.B."/>
            <person name="Goldberg J."/>
            <person name="Griggs A."/>
            <person name="Gujja S."/>
            <person name="Hansen M."/>
            <person name="Howarth C."/>
            <person name="Imamovic A."/>
            <person name="Larimer J."/>
            <person name="McCowen C."/>
            <person name="Montmayeur A."/>
            <person name="Murphy C."/>
            <person name="Neiman D."/>
            <person name="Pearson M."/>
            <person name="Priest M."/>
            <person name="Roberts A."/>
            <person name="Saif S."/>
            <person name="Shea T."/>
            <person name="Sisk P."/>
            <person name="Sykes S."/>
            <person name="Wortman J."/>
            <person name="Nusbaum C."/>
            <person name="Birren B."/>
        </authorList>
    </citation>
    <scope>NUCLEOTIDE SEQUENCE [LARGE SCALE GENOMIC DNA]</scope>
    <source>
        <strain evidence="2 3">ATCC 49717</strain>
    </source>
</reference>
<sequence>MSWDTRLMRPITPRKGKPIKTLSDARAYVLTLSKAEQEKPHVVAGVKALMLAADKQVCEFVAQVAVAHIVNGPPKTLGGSKPDRPSMKWRSRA</sequence>
<accession>K8PSY0</accession>
<name>K8PSY0_9BRAD</name>
<feature type="region of interest" description="Disordered" evidence="1">
    <location>
        <begin position="71"/>
        <end position="93"/>
    </location>
</feature>